<evidence type="ECO:0000313" key="4">
    <source>
        <dbReference type="Proteomes" id="UP001176521"/>
    </source>
</evidence>
<dbReference type="Gene3D" id="3.30.70.100">
    <property type="match status" value="1"/>
</dbReference>
<dbReference type="InterPro" id="IPR011008">
    <property type="entry name" value="Dimeric_a/b-barrel"/>
</dbReference>
<dbReference type="PROSITE" id="PS51502">
    <property type="entry name" value="S_R_A_B_BARREL"/>
    <property type="match status" value="1"/>
</dbReference>
<feature type="domain" description="Stress-response A/B barrel" evidence="2">
    <location>
        <begin position="3"/>
        <end position="102"/>
    </location>
</feature>
<dbReference type="InterPro" id="IPR044662">
    <property type="entry name" value="HS1/DABB1-like"/>
</dbReference>
<evidence type="ECO:0000259" key="2">
    <source>
        <dbReference type="PROSITE" id="PS51502"/>
    </source>
</evidence>
<accession>A0AAN6G7B2</accession>
<name>A0AAN6G7B2_9BASI</name>
<dbReference type="Proteomes" id="UP001176521">
    <property type="component" value="Unassembled WGS sequence"/>
</dbReference>
<dbReference type="InterPro" id="IPR013097">
    <property type="entry name" value="Dabb"/>
</dbReference>
<evidence type="ECO:0000313" key="3">
    <source>
        <dbReference type="EMBL" id="KAK0525652.1"/>
    </source>
</evidence>
<dbReference type="SMART" id="SM00886">
    <property type="entry name" value="Dabb"/>
    <property type="match status" value="1"/>
</dbReference>
<organism evidence="3 4">
    <name type="scientific">Tilletia horrida</name>
    <dbReference type="NCBI Taxonomy" id="155126"/>
    <lineage>
        <taxon>Eukaryota</taxon>
        <taxon>Fungi</taxon>
        <taxon>Dikarya</taxon>
        <taxon>Basidiomycota</taxon>
        <taxon>Ustilaginomycotina</taxon>
        <taxon>Exobasidiomycetes</taxon>
        <taxon>Tilletiales</taxon>
        <taxon>Tilletiaceae</taxon>
        <taxon>Tilletia</taxon>
    </lineage>
</organism>
<dbReference type="SUPFAM" id="SSF54909">
    <property type="entry name" value="Dimeric alpha+beta barrel"/>
    <property type="match status" value="1"/>
</dbReference>
<gene>
    <name evidence="3" type="ORF">OC842_005436</name>
</gene>
<dbReference type="PANTHER" id="PTHR33178:SF19">
    <property type="entry name" value="STRESS-RESPONSE A_B BARREL DOMAIN-CONTAINING PROTEIN"/>
    <property type="match status" value="1"/>
</dbReference>
<dbReference type="EMBL" id="JAPDMQ010000388">
    <property type="protein sequence ID" value="KAK0525652.1"/>
    <property type="molecule type" value="Genomic_DNA"/>
</dbReference>
<comment type="subunit">
    <text evidence="1">Homodimer.</text>
</comment>
<dbReference type="AlphaFoldDB" id="A0AAN6G7B2"/>
<proteinExistence type="predicted"/>
<sequence>MPFLHIVLVKVKPEVLSAEGGLDGFAKQVDTLKSIDVVKQLCTSVEHGPPVYTERAQGFNYGLYTTFKNRADYEVYRDDAGHRDFVKTVMGPNAESVLAYDWDHP</sequence>
<dbReference type="Pfam" id="PF07876">
    <property type="entry name" value="Dabb"/>
    <property type="match status" value="1"/>
</dbReference>
<comment type="caution">
    <text evidence="3">The sequence shown here is derived from an EMBL/GenBank/DDBJ whole genome shotgun (WGS) entry which is preliminary data.</text>
</comment>
<evidence type="ECO:0000256" key="1">
    <source>
        <dbReference type="ARBA" id="ARBA00011738"/>
    </source>
</evidence>
<dbReference type="PANTHER" id="PTHR33178">
    <property type="match status" value="1"/>
</dbReference>
<protein>
    <recommendedName>
        <fullName evidence="2">Stress-response A/B barrel domain-containing protein</fullName>
    </recommendedName>
</protein>
<reference evidence="3" key="1">
    <citation type="journal article" date="2023" name="PhytoFront">
        <title>Draft Genome Resources of Seven Strains of Tilletia horrida, Causal Agent of Kernel Smut of Rice.</title>
        <authorList>
            <person name="Khanal S."/>
            <person name="Antony Babu S."/>
            <person name="Zhou X.G."/>
        </authorList>
    </citation>
    <scope>NUCLEOTIDE SEQUENCE</scope>
    <source>
        <strain evidence="3">TX3</strain>
    </source>
</reference>
<keyword evidence="4" id="KW-1185">Reference proteome</keyword>